<reference evidence="6 7" key="1">
    <citation type="submission" date="2018-03" db="EMBL/GenBank/DDBJ databases">
        <authorList>
            <person name="Keele B.F."/>
        </authorList>
    </citation>
    <scope>NUCLEOTIDE SEQUENCE [LARGE SCALE GENOMIC DNA]</scope>
    <source>
        <strain evidence="6 7">IB-3</strain>
    </source>
</reference>
<dbReference type="Pfam" id="PF21078">
    <property type="entry name" value="GDH_HM3"/>
    <property type="match status" value="1"/>
</dbReference>
<dbReference type="SUPFAM" id="SSF51735">
    <property type="entry name" value="NAD(P)-binding Rossmann-fold domains"/>
    <property type="match status" value="1"/>
</dbReference>
<evidence type="ECO:0000259" key="3">
    <source>
        <dbReference type="Pfam" id="PF21075"/>
    </source>
</evidence>
<gene>
    <name evidence="6" type="ORF">C7S10_18935</name>
</gene>
<protein>
    <submittedName>
        <fullName evidence="6">NAD-glutamate dehydrogenase</fullName>
    </submittedName>
</protein>
<dbReference type="InterPro" id="IPR024727">
    <property type="entry name" value="NAD_Glu_DH_N_ACT1"/>
</dbReference>
<evidence type="ECO:0000259" key="5">
    <source>
        <dbReference type="Pfam" id="PF21077"/>
    </source>
</evidence>
<dbReference type="PANTHER" id="PTHR43403">
    <property type="entry name" value="NAD-SPECIFIC GLUTAMATE DEHYDROGENASE"/>
    <property type="match status" value="1"/>
</dbReference>
<dbReference type="PANTHER" id="PTHR43403:SF1">
    <property type="entry name" value="NAD-SPECIFIC GLUTAMATE DEHYDROGENASE"/>
    <property type="match status" value="1"/>
</dbReference>
<dbReference type="GO" id="GO:0006538">
    <property type="term" value="P:L-glutamate catabolic process"/>
    <property type="evidence" value="ECO:0007669"/>
    <property type="project" value="InterPro"/>
</dbReference>
<dbReference type="OrthoDB" id="9758052at2"/>
<dbReference type="SUPFAM" id="SSF53223">
    <property type="entry name" value="Aminoacid dehydrogenase-like, N-terminal domain"/>
    <property type="match status" value="1"/>
</dbReference>
<dbReference type="InterPro" id="IPR049064">
    <property type="entry name" value="NAD_Glu_DH_ACT3"/>
</dbReference>
<keyword evidence="7" id="KW-1185">Reference proteome</keyword>
<name>A0A2R7YSS5_9ACTN</name>
<evidence type="ECO:0000313" key="6">
    <source>
        <dbReference type="EMBL" id="PUA79450.1"/>
    </source>
</evidence>
<feature type="domain" description="NAD-glutamate dehydrogenase ACT2" evidence="4">
    <location>
        <begin position="414"/>
        <end position="503"/>
    </location>
</feature>
<dbReference type="Pfam" id="PF21077">
    <property type="entry name" value="GDH_ACT3"/>
    <property type="match status" value="1"/>
</dbReference>
<proteinExistence type="predicted"/>
<sequence length="1627" mass="179732">MVKLEDDKSELLDRAEAVALASRGTGGPPQAQVGELLAAYYRHVAAEDLLGRSPEDVYGALASHYALADARPQGTARVRVMTPGPVDVGWSAAGHSVVEVVTDDMPFLVDSVTMELSRLEHNVHVVIHPRFEVSRDITGALQSVSTLADGVVEESAPDALEESWMHVEIDRVVDEDEVAEIVSSLERVLRDVRESVEDWRKMADRALAVVDEIEADPPAIDETEVRQGCEFIRWLADDHFTFLGYREYRLETVGDGECALRAVPGTGLGILRADQDMSASFAKLPTPVKDRARDKTLLVLAKANSRATVHRPAYLDYVGVKTFNDSGEVVGERRFLGLFSSAAYTESVTRIPLLREKTKAVMRSVGFDPRSHAGKALMDTLENYPRDEFFHTPADELAPTVEAVMFARERRQPRLFARRDTYGRYVSVLVYLPRDRYNTTVRERFAEILKERLNGESVEFTARVNEATTASVHFVVHPPKGETIPEFDVSDLERRMVEAARSWRDDFTNAVIAEYGEERGSRLARTWSDSFPEAYKEDFNPRLGAADLGRLEAIEGDEGIDLALFEQVDAGRGEARLKVFRVGSPLSLSEVLPMLSSMGVEVVDERPYELAGLGRESYIYEFGLRYGRQLPDTARALFADALRAVWDGYNETDGFNALVLGAGLTWRQATVLRAYAKYMKQGNSPFALDYIEGALASNVDITRLLVDLFEARFDPGKGSLPADAEARVARIEVVEEKLASALDDVVSLDHDRILRSYLTHIRSTLRTNYFQTTADGQLHPYISFKLEPSAIPDLPEPRPSFEIFVYSPRVEGVHLRFGSVARGGLRWSDRRDDFRTEVLGLVKAQMVKNTVIVPVGAKGGFFCKQLPDPGDRDAWLAEGVACYRTFISGLLDITDNLVEGETVPPQGVVRHDGDDTYLVVAADKGTATFSDIANGVAGDYGFWLGDAFASGGSVGYDHKAMGITARGAWVSVQRHFRERGIDCQTEDFTAVGIGDMSGDVFGNGMLCSEHTRLVAAFDHRDIFIDPDPDATSSYAERKRLFELPRSSWQDYDKDLISEGGGVWSRSLKSIPISSQVRSALGLAADVVKMTPAELMRAVLLAPVDLLWNGGIGTYVKSEDEVNADAGDKANDAIRVNGEDLRAKCVGEGGNLGLTQLGRIEYARLGCGGEGGRINTDFIDNSAGVDTSDHEVNIKILLDKVVAGGDMTTKQRNTLLAEMTDEVADLVLRDNYEQNLALANAAAHAVPLLHVHEDWMKELERRGVLNRELEALPTSRQVRRRLDRGQGLSMPELSVLLSWTKIVLADELLESELPDDPYLREDLLGYFPSRMRADHVPAMEEHPLRREIIVTQVVNDLVNGAGMTFIPRLKGETGSSVADLTRANFVAREIFGSLALRDEIASYDNRVPAERQTRMRIEMRTLVERASRWLVNNRRPPLDSIATVEFFQSRVQAVLAVLPELMSGQELDDFVGRRDRLTNAGVPDELATRVASLAPAYALLGIVETAEAHGLDPVEVARVHFALGERLGLPALVERIFALPRDDRWQTMARAAVRDDLYAVHQQLTAAVLSSTSAEDSAPARVAEWEDADADLIGRAAATLEEICRDEAADLARLSVGLRVVRGLLSAS</sequence>
<dbReference type="Proteomes" id="UP000244867">
    <property type="component" value="Unassembled WGS sequence"/>
</dbReference>
<dbReference type="InterPro" id="IPR049062">
    <property type="entry name" value="NAD_Glu_DH_ACT2"/>
</dbReference>
<evidence type="ECO:0000313" key="7">
    <source>
        <dbReference type="Proteomes" id="UP000244867"/>
    </source>
</evidence>
<feature type="domain" description="NAD-specific glutamate dehydrogenase C-terminal" evidence="2">
    <location>
        <begin position="1284"/>
        <end position="1621"/>
    </location>
</feature>
<dbReference type="InterPro" id="IPR046346">
    <property type="entry name" value="Aminoacid_DH-like_N_sf"/>
</dbReference>
<dbReference type="InterPro" id="IPR036291">
    <property type="entry name" value="NAD(P)-bd_dom_sf"/>
</dbReference>
<comment type="caution">
    <text evidence="6">The sequence shown here is derived from an EMBL/GenBank/DDBJ whole genome shotgun (WGS) entry which is preliminary data.</text>
</comment>
<dbReference type="InterPro" id="IPR049059">
    <property type="entry name" value="NAD_Glu_DH_HM1"/>
</dbReference>
<dbReference type="InterPro" id="IPR048381">
    <property type="entry name" value="GDH_C"/>
</dbReference>
<dbReference type="GO" id="GO:0004069">
    <property type="term" value="F:L-aspartate:2-oxoglutarate aminotransferase activity"/>
    <property type="evidence" value="ECO:0007669"/>
    <property type="project" value="InterPro"/>
</dbReference>
<dbReference type="GO" id="GO:0004352">
    <property type="term" value="F:glutamate dehydrogenase (NAD+) activity"/>
    <property type="evidence" value="ECO:0007669"/>
    <property type="project" value="InterPro"/>
</dbReference>
<dbReference type="InterPro" id="IPR049056">
    <property type="entry name" value="NAD_Glu_DH_HM3"/>
</dbReference>
<dbReference type="InterPro" id="IPR049058">
    <property type="entry name" value="NAD_Glu_DH_HM2"/>
</dbReference>
<dbReference type="InterPro" id="IPR007780">
    <property type="entry name" value="NAD_Glu_DH_bac"/>
</dbReference>
<dbReference type="Pfam" id="PF05088">
    <property type="entry name" value="Bac_GDH_CD"/>
    <property type="match status" value="1"/>
</dbReference>
<evidence type="ECO:0000259" key="2">
    <source>
        <dbReference type="Pfam" id="PF21074"/>
    </source>
</evidence>
<dbReference type="RefSeq" id="WP_108346020.1">
    <property type="nucleotide sequence ID" value="NZ_PYXZ01000010.1"/>
</dbReference>
<dbReference type="Pfam" id="PF21079">
    <property type="entry name" value="GDH_HM2"/>
    <property type="match status" value="1"/>
</dbReference>
<feature type="domain" description="NAD-glutamate dehydrogenase N-terminal ACT1" evidence="3">
    <location>
        <begin position="37"/>
        <end position="184"/>
    </location>
</feature>
<dbReference type="InterPro" id="IPR028971">
    <property type="entry name" value="NAD-GDH_cat"/>
</dbReference>
<feature type="domain" description="NAD-glutamate dehydrogenase ACT3" evidence="5">
    <location>
        <begin position="560"/>
        <end position="629"/>
    </location>
</feature>
<feature type="domain" description="NAD-glutamate dehydrogenase catalytic" evidence="1">
    <location>
        <begin position="738"/>
        <end position="1239"/>
    </location>
</feature>
<dbReference type="Pfam" id="PF21076">
    <property type="entry name" value="GDH_ACT2"/>
    <property type="match status" value="1"/>
</dbReference>
<dbReference type="Pfam" id="PF21073">
    <property type="entry name" value="GDH_HM1"/>
    <property type="match status" value="1"/>
</dbReference>
<dbReference type="PIRSF" id="PIRSF036761">
    <property type="entry name" value="GDH_Mll4104"/>
    <property type="match status" value="1"/>
</dbReference>
<dbReference type="Pfam" id="PF21074">
    <property type="entry name" value="GDH_C"/>
    <property type="match status" value="1"/>
</dbReference>
<dbReference type="Pfam" id="PF21075">
    <property type="entry name" value="GDH_ACT1"/>
    <property type="match status" value="1"/>
</dbReference>
<evidence type="ECO:0000259" key="1">
    <source>
        <dbReference type="Pfam" id="PF05088"/>
    </source>
</evidence>
<accession>A0A2R7YSS5</accession>
<evidence type="ECO:0000259" key="4">
    <source>
        <dbReference type="Pfam" id="PF21076"/>
    </source>
</evidence>
<dbReference type="EMBL" id="PYXZ01000010">
    <property type="protein sequence ID" value="PUA79450.1"/>
    <property type="molecule type" value="Genomic_DNA"/>
</dbReference>
<organism evidence="6 7">
    <name type="scientific">Nocardioides currus</name>
    <dbReference type="NCBI Taxonomy" id="2133958"/>
    <lineage>
        <taxon>Bacteria</taxon>
        <taxon>Bacillati</taxon>
        <taxon>Actinomycetota</taxon>
        <taxon>Actinomycetes</taxon>
        <taxon>Propionibacteriales</taxon>
        <taxon>Nocardioidaceae</taxon>
        <taxon>Nocardioides</taxon>
    </lineage>
</organism>